<reference evidence="2 3" key="1">
    <citation type="submission" date="2022-07" db="EMBL/GenBank/DDBJ databases">
        <authorList>
            <person name="Xamxidin M."/>
            <person name="Wu M."/>
        </authorList>
    </citation>
    <scope>NUCLEOTIDE SEQUENCE [LARGE SCALE GENOMIC DNA]</scope>
    <source>
        <strain evidence="2 3">NBRC 111650</strain>
    </source>
</reference>
<gene>
    <name evidence="2" type="ORF">NQT62_02050</name>
</gene>
<name>A0ABT1WCH5_9BURK</name>
<keyword evidence="1" id="KW-0472">Membrane</keyword>
<evidence type="ECO:0000313" key="3">
    <source>
        <dbReference type="Proteomes" id="UP001204142"/>
    </source>
</evidence>
<protein>
    <submittedName>
        <fullName evidence="2">Uncharacterized protein</fullName>
    </submittedName>
</protein>
<comment type="caution">
    <text evidence="2">The sequence shown here is derived from an EMBL/GenBank/DDBJ whole genome shotgun (WGS) entry which is preliminary data.</text>
</comment>
<keyword evidence="3" id="KW-1185">Reference proteome</keyword>
<accession>A0ABT1WCH5</accession>
<sequence>MSPLTKQRLFWLLSPPLIGLLVPSLVIFCLQVWVGHIPPSAALADILARQFAAGENLFYLALIGLIPCVLLSVLCFAMAGSLHSNRLWCVGLGGLSGIVAVMVAMHVSVWYPLYGPGRMSSTAVVALVFMPVTGCIGMVVGGLLGWWLSWKR</sequence>
<evidence type="ECO:0000256" key="1">
    <source>
        <dbReference type="SAM" id="Phobius"/>
    </source>
</evidence>
<dbReference type="EMBL" id="JANIGO010000001">
    <property type="protein sequence ID" value="MCQ8895219.1"/>
    <property type="molecule type" value="Genomic_DNA"/>
</dbReference>
<feature type="transmembrane region" description="Helical" evidence="1">
    <location>
        <begin position="123"/>
        <end position="148"/>
    </location>
</feature>
<keyword evidence="1" id="KW-0812">Transmembrane</keyword>
<evidence type="ECO:0000313" key="2">
    <source>
        <dbReference type="EMBL" id="MCQ8895219.1"/>
    </source>
</evidence>
<feature type="transmembrane region" description="Helical" evidence="1">
    <location>
        <begin position="57"/>
        <end position="80"/>
    </location>
</feature>
<feature type="transmembrane region" description="Helical" evidence="1">
    <location>
        <begin position="87"/>
        <end position="111"/>
    </location>
</feature>
<proteinExistence type="predicted"/>
<keyword evidence="1" id="KW-1133">Transmembrane helix</keyword>
<dbReference type="RefSeq" id="WP_256762892.1">
    <property type="nucleotide sequence ID" value="NZ_JANIGO010000001.1"/>
</dbReference>
<feature type="transmembrane region" description="Helical" evidence="1">
    <location>
        <begin position="12"/>
        <end position="37"/>
    </location>
</feature>
<dbReference type="Proteomes" id="UP001204142">
    <property type="component" value="Unassembled WGS sequence"/>
</dbReference>
<organism evidence="2 3">
    <name type="scientific">Limnobacter humi</name>
    <dbReference type="NCBI Taxonomy" id="1778671"/>
    <lineage>
        <taxon>Bacteria</taxon>
        <taxon>Pseudomonadati</taxon>
        <taxon>Pseudomonadota</taxon>
        <taxon>Betaproteobacteria</taxon>
        <taxon>Burkholderiales</taxon>
        <taxon>Burkholderiaceae</taxon>
        <taxon>Limnobacter</taxon>
    </lineage>
</organism>